<dbReference type="Proteomes" id="UP000304953">
    <property type="component" value="Unassembled WGS sequence"/>
</dbReference>
<evidence type="ECO:0000313" key="1">
    <source>
        <dbReference type="EMBL" id="TGY95787.1"/>
    </source>
</evidence>
<evidence type="ECO:0000313" key="2">
    <source>
        <dbReference type="Proteomes" id="UP000304953"/>
    </source>
</evidence>
<dbReference type="EMBL" id="SRYA01000024">
    <property type="protein sequence ID" value="TGY95787.1"/>
    <property type="molecule type" value="Genomic_DNA"/>
</dbReference>
<sequence>MNQKSENIISEIIQNRRLIQTLAKNDFKTKFSGSYLGTIWAFVQPVITVFIYWFVFDMAIGARAQIRGELPLPYVLWLVAGIVPWFFFSDCLSAGTSVLTEYNYLVKKVVFHIDILPVVKIFSSIFVHAFFVSVAVLLFLLYGYLPDLYVLQVLYYSAGALLLALGLSYFTSAVSVFFPDVRQIVNIALQVGVWATPIMWDINDMKEKIPGFVLILLKCNPMYYIVLGYREAFIDKAWFWEHPGMTAYFWGFTLIACLLGVKVFKRLKVHFADVL</sequence>
<reference evidence="1" key="1">
    <citation type="submission" date="2019-04" db="EMBL/GenBank/DDBJ databases">
        <title>Microbes associate with the intestines of laboratory mice.</title>
        <authorList>
            <person name="Navarre W."/>
            <person name="Wong E."/>
            <person name="Huang K."/>
            <person name="Tropini C."/>
            <person name="Ng K."/>
            <person name="Yu B."/>
        </authorList>
    </citation>
    <scope>NUCLEOTIDE SEQUENCE</scope>
    <source>
        <strain evidence="1">NM01_1-7b</strain>
    </source>
</reference>
<gene>
    <name evidence="1" type="ORF">E5329_13155</name>
</gene>
<proteinExistence type="predicted"/>
<name>A0AC61RVD8_9FIRM</name>
<keyword evidence="2" id="KW-1185">Reference proteome</keyword>
<protein>
    <submittedName>
        <fullName evidence="1">ABC transporter permease</fullName>
    </submittedName>
</protein>
<organism evidence="1 2">
    <name type="scientific">Petralouisia muris</name>
    <dbReference type="NCBI Taxonomy" id="3032872"/>
    <lineage>
        <taxon>Bacteria</taxon>
        <taxon>Bacillati</taxon>
        <taxon>Bacillota</taxon>
        <taxon>Clostridia</taxon>
        <taxon>Lachnospirales</taxon>
        <taxon>Lachnospiraceae</taxon>
        <taxon>Petralouisia</taxon>
    </lineage>
</organism>
<accession>A0AC61RVD8</accession>
<comment type="caution">
    <text evidence="1">The sequence shown here is derived from an EMBL/GenBank/DDBJ whole genome shotgun (WGS) entry which is preliminary data.</text>
</comment>